<evidence type="ECO:0000313" key="2">
    <source>
        <dbReference type="Proteomes" id="UP000030224"/>
    </source>
</evidence>
<organism evidence="1 2">
    <name type="scientific">Pseudomonas phage vB_PaeM_C2-10_Ab08</name>
    <dbReference type="NCBI Taxonomy" id="1548903"/>
    <lineage>
        <taxon>Viruses</taxon>
        <taxon>Duplodnaviria</taxon>
        <taxon>Heunggongvirae</taxon>
        <taxon>Uroviricota</taxon>
        <taxon>Caudoviricetes</taxon>
        <taxon>Vandenendeviridae</taxon>
        <taxon>Skurskavirinae</taxon>
        <taxon>Pakpunavirus</taxon>
        <taxon>Pakpunavirus CAb1</taxon>
    </lineage>
</organism>
<dbReference type="EMBL" id="LN610575">
    <property type="protein sequence ID" value="CEF89443.1"/>
    <property type="molecule type" value="Genomic_DNA"/>
</dbReference>
<accession>A0A0A1IUD9</accession>
<reference evidence="1 2" key="1">
    <citation type="journal article" date="2015" name="PLoS ONE">
        <title>Investigation of a Large Collection of Pseudomonas aeruginosa Bacteriophages Collected from a Single Environmental Source in Abidjan, Cote d'Ivoire.</title>
        <authorList>
            <person name="Essoh C."/>
            <person name="Latino L."/>
            <person name="Midoux C."/>
            <person name="Blouin Y."/>
            <person name="Loukou G."/>
            <person name="Nguetta S.P."/>
            <person name="Lathro S."/>
            <person name="Cablanmian A."/>
            <person name="Kouassi A.K."/>
            <person name="Vergnaud G."/>
            <person name="Pourcel C."/>
        </authorList>
    </citation>
    <scope>NUCLEOTIDE SEQUENCE [LARGE SCALE GENOMIC DNA]</scope>
    <source>
        <strain evidence="1">Ab08</strain>
    </source>
</reference>
<name>A0A0A1IUD9_9CAUD</name>
<gene>
    <name evidence="1" type="primary">ORF129</name>
</gene>
<sequence>MNKFSEVYYTWSAACSRTNILIDMGWTATIRRDFTGGINPVWVVEFTR</sequence>
<evidence type="ECO:0000313" key="1">
    <source>
        <dbReference type="EMBL" id="CEF89443.1"/>
    </source>
</evidence>
<proteinExistence type="predicted"/>
<dbReference type="Proteomes" id="UP000030224">
    <property type="component" value="Segment"/>
</dbReference>
<protein>
    <submittedName>
        <fullName evidence="1">Uncharacterized protein</fullName>
    </submittedName>
</protein>